<dbReference type="Gene3D" id="3.40.50.2300">
    <property type="match status" value="2"/>
</dbReference>
<dbReference type="InterPro" id="IPR028082">
    <property type="entry name" value="Peripla_BP_I"/>
</dbReference>
<proteinExistence type="predicted"/>
<gene>
    <name evidence="3" type="ORF">NE579_05990</name>
</gene>
<name>A0AAW5JS77_9FIRM</name>
<dbReference type="Proteomes" id="UP001204562">
    <property type="component" value="Unassembled WGS sequence"/>
</dbReference>
<dbReference type="GO" id="GO:0030288">
    <property type="term" value="C:outer membrane-bounded periplasmic space"/>
    <property type="evidence" value="ECO:0007669"/>
    <property type="project" value="TreeGrafter"/>
</dbReference>
<comment type="caution">
    <text evidence="3">The sequence shown here is derived from an EMBL/GenBank/DDBJ whole genome shotgun (WGS) entry which is preliminary data.</text>
</comment>
<dbReference type="AlphaFoldDB" id="A0AAW5JS77"/>
<reference evidence="3" key="1">
    <citation type="submission" date="2022-06" db="EMBL/GenBank/DDBJ databases">
        <title>Isolation of gut microbiota from human fecal samples.</title>
        <authorList>
            <person name="Pamer E.G."/>
            <person name="Barat B."/>
            <person name="Waligurski E."/>
            <person name="Medina S."/>
            <person name="Paddock L."/>
            <person name="Mostad J."/>
        </authorList>
    </citation>
    <scope>NUCLEOTIDE SEQUENCE</scope>
    <source>
        <strain evidence="3">DFI.9.91</strain>
    </source>
</reference>
<evidence type="ECO:0000259" key="2">
    <source>
        <dbReference type="Pfam" id="PF13407"/>
    </source>
</evidence>
<dbReference type="GO" id="GO:0030246">
    <property type="term" value="F:carbohydrate binding"/>
    <property type="evidence" value="ECO:0007669"/>
    <property type="project" value="TreeGrafter"/>
</dbReference>
<sequence>MKHRTMLQMSILVALGLGVLFSLVAFDHPGRQDTELLEVSVIIREADSTGWSAARQGMEQAAADLGAELRFLTLSQSNSAEEQRSLLAREVEGGADAVVLVPADPAALADAVKAAASHAAVVTMESDMADSGAKACISVDNAALGQALGLAALNGVPEGGEAVLVDSAPGSAGVSRRLTEAARVLEEAGRSVYLCTLSGGRSLAETLNATLQARRPDAVVAFEPSALEQAARLAQGQEKPPLVYGTGATSTIASHLERSSITLSAAQNEFAAGYLAVEAAVRSARGQDQAAIAPLAFSLIRQENMYDPDNQKLLFPVTR</sequence>
<dbReference type="InterPro" id="IPR025997">
    <property type="entry name" value="SBP_2_dom"/>
</dbReference>
<dbReference type="SUPFAM" id="SSF53822">
    <property type="entry name" value="Periplasmic binding protein-like I"/>
    <property type="match status" value="1"/>
</dbReference>
<dbReference type="PANTHER" id="PTHR30036:SF8">
    <property type="entry name" value="ABC-TYPE SUGAR TRANSPORT SYSTEM PERIPLASMIC COMPONENT-LIKE PROTEIN"/>
    <property type="match status" value="1"/>
</dbReference>
<dbReference type="Pfam" id="PF13407">
    <property type="entry name" value="Peripla_BP_4"/>
    <property type="match status" value="1"/>
</dbReference>
<dbReference type="RefSeq" id="WP_256303565.1">
    <property type="nucleotide sequence ID" value="NZ_JANFYS010000009.1"/>
</dbReference>
<evidence type="ECO:0000313" key="3">
    <source>
        <dbReference type="EMBL" id="MCQ4770015.1"/>
    </source>
</evidence>
<dbReference type="InterPro" id="IPR050555">
    <property type="entry name" value="Bact_Solute-Bind_Prot2"/>
</dbReference>
<dbReference type="PANTHER" id="PTHR30036">
    <property type="entry name" value="D-XYLOSE-BINDING PERIPLASMIC PROTEIN"/>
    <property type="match status" value="1"/>
</dbReference>
<organism evidence="3 4">
    <name type="scientific">Intestinimonas massiliensis</name>
    <name type="common">ex Afouda et al. 2020</name>
    <dbReference type="NCBI Taxonomy" id="1673721"/>
    <lineage>
        <taxon>Bacteria</taxon>
        <taxon>Bacillati</taxon>
        <taxon>Bacillota</taxon>
        <taxon>Clostridia</taxon>
        <taxon>Eubacteriales</taxon>
        <taxon>Intestinimonas</taxon>
    </lineage>
</organism>
<protein>
    <submittedName>
        <fullName evidence="3">Substrate-binding domain-containing protein</fullName>
    </submittedName>
</protein>
<feature type="domain" description="Periplasmic binding protein" evidence="2">
    <location>
        <begin position="40"/>
        <end position="287"/>
    </location>
</feature>
<accession>A0AAW5JS77</accession>
<dbReference type="EMBL" id="JANFYS010000009">
    <property type="protein sequence ID" value="MCQ4770015.1"/>
    <property type="molecule type" value="Genomic_DNA"/>
</dbReference>
<evidence type="ECO:0000256" key="1">
    <source>
        <dbReference type="ARBA" id="ARBA00004196"/>
    </source>
</evidence>
<evidence type="ECO:0000313" key="4">
    <source>
        <dbReference type="Proteomes" id="UP001204562"/>
    </source>
</evidence>
<comment type="subcellular location">
    <subcellularLocation>
        <location evidence="1">Cell envelope</location>
    </subcellularLocation>
</comment>